<evidence type="ECO:0000313" key="4">
    <source>
        <dbReference type="EMBL" id="TXB69927.1"/>
    </source>
</evidence>
<dbReference type="Gene3D" id="2.60.40.420">
    <property type="entry name" value="Cupredoxins - blue copper proteins"/>
    <property type="match status" value="2"/>
</dbReference>
<protein>
    <recommendedName>
        <fullName evidence="6">Copper oxidase</fullName>
    </recommendedName>
</protein>
<keyword evidence="3" id="KW-0732">Signal</keyword>
<keyword evidence="1" id="KW-0479">Metal-binding</keyword>
<gene>
    <name evidence="4" type="ORF">FQV27_07410</name>
</gene>
<evidence type="ECO:0000256" key="2">
    <source>
        <dbReference type="SAM" id="MobiDB-lite"/>
    </source>
</evidence>
<dbReference type="RefSeq" id="WP_147097217.1">
    <property type="nucleotide sequence ID" value="NZ_JBHUFH010000001.1"/>
</dbReference>
<feature type="signal peptide" evidence="3">
    <location>
        <begin position="1"/>
        <end position="24"/>
    </location>
</feature>
<evidence type="ECO:0000256" key="1">
    <source>
        <dbReference type="ARBA" id="ARBA00022723"/>
    </source>
</evidence>
<organism evidence="4 5">
    <name type="scientific">Paracoccus aurantiacus</name>
    <dbReference type="NCBI Taxonomy" id="2599412"/>
    <lineage>
        <taxon>Bacteria</taxon>
        <taxon>Pseudomonadati</taxon>
        <taxon>Pseudomonadota</taxon>
        <taxon>Alphaproteobacteria</taxon>
        <taxon>Rhodobacterales</taxon>
        <taxon>Paracoccaceae</taxon>
        <taxon>Paracoccus</taxon>
    </lineage>
</organism>
<evidence type="ECO:0008006" key="6">
    <source>
        <dbReference type="Google" id="ProtNLM"/>
    </source>
</evidence>
<dbReference type="GO" id="GO:0005507">
    <property type="term" value="F:copper ion binding"/>
    <property type="evidence" value="ECO:0007669"/>
    <property type="project" value="InterPro"/>
</dbReference>
<reference evidence="4 5" key="1">
    <citation type="submission" date="2019-08" db="EMBL/GenBank/DDBJ databases">
        <authorList>
            <person name="Ye J."/>
        </authorList>
    </citation>
    <scope>NUCLEOTIDE SEQUENCE [LARGE SCALE GENOMIC DNA]</scope>
    <source>
        <strain evidence="4 5">TK008</strain>
    </source>
</reference>
<dbReference type="Proteomes" id="UP000321562">
    <property type="component" value="Unassembled WGS sequence"/>
</dbReference>
<accession>A0A5C6S6H4</accession>
<evidence type="ECO:0000256" key="3">
    <source>
        <dbReference type="SAM" id="SignalP"/>
    </source>
</evidence>
<dbReference type="InterPro" id="IPR008972">
    <property type="entry name" value="Cupredoxin"/>
</dbReference>
<feature type="compositionally biased region" description="Basic and acidic residues" evidence="2">
    <location>
        <begin position="847"/>
        <end position="864"/>
    </location>
</feature>
<feature type="chain" id="PRO_5022876346" description="Copper oxidase" evidence="3">
    <location>
        <begin position="25"/>
        <end position="2543"/>
    </location>
</feature>
<feature type="region of interest" description="Disordered" evidence="2">
    <location>
        <begin position="844"/>
        <end position="864"/>
    </location>
</feature>
<evidence type="ECO:0000313" key="5">
    <source>
        <dbReference type="Proteomes" id="UP000321562"/>
    </source>
</evidence>
<dbReference type="OrthoDB" id="345021at2"/>
<proteinExistence type="predicted"/>
<feature type="region of interest" description="Disordered" evidence="2">
    <location>
        <begin position="1733"/>
        <end position="1752"/>
    </location>
</feature>
<dbReference type="InterPro" id="IPR002355">
    <property type="entry name" value="Cu_oxidase_Cu_BS"/>
</dbReference>
<comment type="caution">
    <text evidence="4">The sequence shown here is derived from an EMBL/GenBank/DDBJ whole genome shotgun (WGS) entry which is preliminary data.</text>
</comment>
<keyword evidence="5" id="KW-1185">Reference proteome</keyword>
<dbReference type="SUPFAM" id="SSF49503">
    <property type="entry name" value="Cupredoxins"/>
    <property type="match status" value="2"/>
</dbReference>
<dbReference type="PROSITE" id="PS00080">
    <property type="entry name" value="MULTICOPPER_OXIDASE2"/>
    <property type="match status" value="1"/>
</dbReference>
<name>A0A5C6S6H4_9RHOB</name>
<dbReference type="EMBL" id="VOPL01000002">
    <property type="protein sequence ID" value="TXB69927.1"/>
    <property type="molecule type" value="Genomic_DNA"/>
</dbReference>
<feature type="compositionally biased region" description="Polar residues" evidence="2">
    <location>
        <begin position="1733"/>
        <end position="1745"/>
    </location>
</feature>
<sequence>MVFPFGHATRAFFVAGILAAGAAAAPAYSLNADAEANSGQAAADNDDGSRFCSDILDKGILRENGGRIVCADIVALDQTLVYNRFGSFNPYGMIFSLSREVVPLNGAVPVGVDPQCENDTDSQSFAQADMPGAGDARLRDCKRPRPLVLRANVGDTLVLRVTNLLQPMPGPDFSAGMCAGAATGDRQREAVRAELSRGSADRADHGEVTCDEDALSTASQPDGNWPRTRNLSFVVQGMLPLPVDGKVSGACLGTDAVPPGETFECHYLVGQEGTHFFASNAAPSGGEGDGGSVTHGLFGALLAERPGTRWYRSQVSPRTLDQAWQRGNPPADAPRHARMTRLDYEATDPATNVPYLNMAQALDVPQADFADAEAVELVHGDLNAIVFCDETMGVAHVRQSDGPLGCAVPTAEALGDAGAPAAQQPTQEPDTRAFREFSVFFHDELKTFYTRNFAELGSFGQLAGVRDGFAINYGASGMGTLLLANRKGIGPAASCMECLYEEFFLTSWANGDPALLEVFDADPSNVHHSYLNDPVVFRNFHAGPKETHVFHLHAHQWFSGNDPGRGSYLDSQTVGPAQGFTHNIYHGGRDGRPGKWAAGGSGNRNRTVGDSIFHCHLYPHFAQGMWALWRVHDVLEDGTRKLPDGQAQPGLSTYIRNPDEAKMIRQGSVDPETGRWSDAEGTPIPALVPLPGEPVPPLPSYAPNPDDSADLRLRAPKDLPGRFGARRQARMAADAMPEKLFRTQMNVPADSAAQEPSPVTSAAPDVGMQAQTAAPSADVMPDDAGADARMSAMPGYPFYIAGKSGHRPPQAPLDIAKAPDGQLLSGGLGRHVVTEAERTAGVNLPKDAADADKSLSDGLSADRDTRDADAELKLERLRAQILAKAVAMGDMTAHLHHAEILTLPPEGTELEKAAMAFHHNGAGLGMTNPDGTGAAFSDGGYQLHTAPVPGASAAPLETGRYEVNASPARPGAPFADPCGVAPDADRPAGIDPLTEGGDFAPDPKLIGFRRYEASAVQLDMVVNKAGWHDPQARINVLTANSDTYKLGEGIISPRISDQEEPFFFRALSGECIEFRHTNELPKELALDDFQVKTPTDTIGQHIHLVKFDVTASDGSGNGWNYEDGTFAADELMARRCAVAADGFAAHGGDTGKLAAWGTRIPEATECESLDDGGIWRRRLGDTVPPVEGSNLTNRDLFQTTTQRWFADPILTRDGDGNEVDRTMRTVFSHDHFGPSSIQQHGFYTALLIEPYAGPDIAGAGPQTVCPNDPAQGCTELRASMDVPAESPDGLVGASKMIDMGRHDPLHPNYREYALAIADFALLYDPRDRTPAPPETGVVGSADGAALKGMATLFCEADYATRQDAAGMESACGSALVAEGGLHFARGEDVPPAWLAGGRPGDRQDHRGDLAGNLFLRAGERGADGQPVDKADADILREQLLGHRLAAAYPTAAAQAAATDQSQLLAQPVAAPARPESISVDHHDPYLVNYRMAALPLRLGTKNADGSPDDNCAMYPMSWPGRSGAPSPVVSKLSEGSLPPCSFRFQLAGERGDAAFAFSSRNPVYDAARQAHLFDPARDPETPILEGYQGERLVFRLIQGAQEVQHVFNVAGLPFRRNIDQTYPQAMRPLAQTQTPARAQCFAALRRSHPEEYDDWLRGRIPSYDDLSPAEAEALITASADPAQQRRWHDVSQALARCDNIEGMVFAQEVGISEHFEMRGRLRQDVAFTPELRVTSQTAPASQPAGSGTRAHHGDDRISDYLYNFGTLDSLWNGDWGLIRIYQDEAAPDPHPLEQDQGGAAIGDRLAALQQYDPVIVSGAPERFESASASPVALSSLVSSMGLPTCPLPVPGRKLRITKAYVVAMRTFDLYTNLTDRLRGTPYGMGQFDRNGQMLALLPELPNEPDQSAWGVIDRNAVLSAVRAAYDRPEPFTLRVNAGDCVMLRFINTLTESSRGAGGVDLLGDAVLPPITPLNTDPEYSVDEDESGLSLSGEMVSDNVPETGLRPSARLALTLGLPGGAAVADLPLGFGINAAPMEAASGKMATISPLFAYYAGRVAYRGWPEASGPGSPWPACARDDVPLSAQLDNCTRHFVGARLDALRTQYGLEADPPLELSAGSSGESGDFTYSAGTAGKTLKLVDAATATPPAEWLIQPMGPDPFAPVGAAGAISDRLCSHTLSADDCAVAVRSFANAIAAEAVQAHMLLSDGQVHWIPYAYGSVPLRVTGDMISQPAHGMFGSVIVVPRHWQLPGVTETVDLVGAAASAGHATDAITDDIMRELGLPKAQGAGSATLRSATAVQGFGQGQIYVDTSIAATEGGLGDVPIRLREFVLYYQDGLNLRDVNSRIVWRRKDSGPIAFQHGQPVPDCSVCDDSYDRGEQGVNYRSAGYVPRLREMGAQGPAGATSPERHHSLNAWIFPNDFFSRPGDGGRMPLTLQACQGEQVVIRVVHPGGRARQRAFVMNGLGYDDLFPGFGFPNSALLAPGKAVSAWLTPRAFDAEGQPVSYLWSDGPTTLASGGTWGLLQMLPEGAAIGETTCPAAG</sequence>